<sequence>MTPEERNSRALRARIGAHSRWARCDDRPAATAAARASSPASTDRWEREVDPEGRLSVHERAVRAAHAKSAYYARLSLAAKKARAARRKAA</sequence>
<organism evidence="2 3">
    <name type="scientific">Amycolatopsis cynarae</name>
    <dbReference type="NCBI Taxonomy" id="2995223"/>
    <lineage>
        <taxon>Bacteria</taxon>
        <taxon>Bacillati</taxon>
        <taxon>Actinomycetota</taxon>
        <taxon>Actinomycetes</taxon>
        <taxon>Pseudonocardiales</taxon>
        <taxon>Pseudonocardiaceae</taxon>
        <taxon>Amycolatopsis</taxon>
    </lineage>
</organism>
<protein>
    <submittedName>
        <fullName evidence="2">Uncharacterized protein</fullName>
    </submittedName>
</protein>
<dbReference type="EMBL" id="CP113836">
    <property type="protein sequence ID" value="WAL67087.1"/>
    <property type="molecule type" value="Genomic_DNA"/>
</dbReference>
<accession>A0ABY7B746</accession>
<keyword evidence="3" id="KW-1185">Reference proteome</keyword>
<reference evidence="2" key="1">
    <citation type="submission" date="2022-11" db="EMBL/GenBank/DDBJ databases">
        <authorList>
            <person name="Mo P."/>
        </authorList>
    </citation>
    <scope>NUCLEOTIDE SEQUENCE</scope>
    <source>
        <strain evidence="2">HUAS 11-8</strain>
    </source>
</reference>
<proteinExistence type="predicted"/>
<gene>
    <name evidence="2" type="ORF">ORV05_04685</name>
</gene>
<feature type="compositionally biased region" description="Basic and acidic residues" evidence="1">
    <location>
        <begin position="43"/>
        <end position="52"/>
    </location>
</feature>
<dbReference type="Proteomes" id="UP001163203">
    <property type="component" value="Chromosome"/>
</dbReference>
<feature type="compositionally biased region" description="Low complexity" evidence="1">
    <location>
        <begin position="29"/>
        <end position="42"/>
    </location>
</feature>
<feature type="region of interest" description="Disordered" evidence="1">
    <location>
        <begin position="26"/>
        <end position="52"/>
    </location>
</feature>
<evidence type="ECO:0000313" key="3">
    <source>
        <dbReference type="Proteomes" id="UP001163203"/>
    </source>
</evidence>
<evidence type="ECO:0000256" key="1">
    <source>
        <dbReference type="SAM" id="MobiDB-lite"/>
    </source>
</evidence>
<evidence type="ECO:0000313" key="2">
    <source>
        <dbReference type="EMBL" id="WAL67087.1"/>
    </source>
</evidence>
<name>A0ABY7B746_9PSEU</name>
<dbReference type="RefSeq" id="WP_268757211.1">
    <property type="nucleotide sequence ID" value="NZ_CP113836.1"/>
</dbReference>